<dbReference type="Pfam" id="PF07811">
    <property type="entry name" value="TadE"/>
    <property type="match status" value="1"/>
</dbReference>
<feature type="domain" description="TadE-like" evidence="2">
    <location>
        <begin position="19"/>
        <end position="61"/>
    </location>
</feature>
<keyword evidence="1" id="KW-1133">Transmembrane helix</keyword>
<dbReference type="EMBL" id="SSWX01000006">
    <property type="protein sequence ID" value="THJ34653.1"/>
    <property type="molecule type" value="Genomic_DNA"/>
</dbReference>
<dbReference type="Proteomes" id="UP000306236">
    <property type="component" value="Unassembled WGS sequence"/>
</dbReference>
<keyword evidence="1" id="KW-0812">Transmembrane</keyword>
<dbReference type="OrthoDB" id="8688629at2"/>
<sequence>MSACQARPASRRYARLQRGVYAVEWAIIFPVFFALLYAIISYGLTFLVRESMQYAVEEGARAALRYPSSSVQAAAPSSPPWEHRRTQAQNATANALAWLPANLRPAPADIRFNVCHLGTANCSSSSFNPNIVCNTATPCMVVVGYGVADYRSHAIAPALPGLGLVLPASLQANASIMVDRGVL</sequence>
<evidence type="ECO:0000259" key="2">
    <source>
        <dbReference type="Pfam" id="PF07811"/>
    </source>
</evidence>
<name>A0A4S5BTP6_9BURK</name>
<gene>
    <name evidence="3" type="ORF">E8K88_06195</name>
</gene>
<proteinExistence type="predicted"/>
<evidence type="ECO:0000313" key="4">
    <source>
        <dbReference type="Proteomes" id="UP000306236"/>
    </source>
</evidence>
<evidence type="ECO:0000313" key="3">
    <source>
        <dbReference type="EMBL" id="THJ34653.1"/>
    </source>
</evidence>
<keyword evidence="1" id="KW-0472">Membrane</keyword>
<feature type="transmembrane region" description="Helical" evidence="1">
    <location>
        <begin position="21"/>
        <end position="44"/>
    </location>
</feature>
<comment type="caution">
    <text evidence="3">The sequence shown here is derived from an EMBL/GenBank/DDBJ whole genome shotgun (WGS) entry which is preliminary data.</text>
</comment>
<protein>
    <submittedName>
        <fullName evidence="3">Pilus assembly protein</fullName>
    </submittedName>
</protein>
<evidence type="ECO:0000256" key="1">
    <source>
        <dbReference type="SAM" id="Phobius"/>
    </source>
</evidence>
<accession>A0A4S5BTP6</accession>
<dbReference type="InterPro" id="IPR012495">
    <property type="entry name" value="TadE-like_dom"/>
</dbReference>
<dbReference type="AlphaFoldDB" id="A0A4S5BTP6"/>
<reference evidence="3 4" key="1">
    <citation type="submission" date="2019-04" db="EMBL/GenBank/DDBJ databases">
        <title>Lampropedia sp YIM MLB12 draf genome.</title>
        <authorList>
            <person name="Wang Y.-X."/>
        </authorList>
    </citation>
    <scope>NUCLEOTIDE SEQUENCE [LARGE SCALE GENOMIC DNA]</scope>
    <source>
        <strain evidence="3 4">YIM MLB12</strain>
    </source>
</reference>
<organism evidence="3 4">
    <name type="scientific">Lampropedia aestuarii</name>
    <dbReference type="NCBI Taxonomy" id="2562762"/>
    <lineage>
        <taxon>Bacteria</taxon>
        <taxon>Pseudomonadati</taxon>
        <taxon>Pseudomonadota</taxon>
        <taxon>Betaproteobacteria</taxon>
        <taxon>Burkholderiales</taxon>
        <taxon>Comamonadaceae</taxon>
        <taxon>Lampropedia</taxon>
    </lineage>
</organism>
<keyword evidence="4" id="KW-1185">Reference proteome</keyword>